<organism evidence="18 19">
    <name type="scientific">Billgrantia pellis</name>
    <dbReference type="NCBI Taxonomy" id="2606936"/>
    <lineage>
        <taxon>Bacteria</taxon>
        <taxon>Pseudomonadati</taxon>
        <taxon>Pseudomonadota</taxon>
        <taxon>Gammaproteobacteria</taxon>
        <taxon>Oceanospirillales</taxon>
        <taxon>Halomonadaceae</taxon>
        <taxon>Billgrantia</taxon>
    </lineage>
</organism>
<dbReference type="GO" id="GO:0044716">
    <property type="term" value="F:8-oxo-GDP phosphatase activity"/>
    <property type="evidence" value="ECO:0007669"/>
    <property type="project" value="TreeGrafter"/>
</dbReference>
<dbReference type="PANTHER" id="PTHR47707">
    <property type="entry name" value="8-OXO-DGTP DIPHOSPHATASE"/>
    <property type="match status" value="1"/>
</dbReference>
<evidence type="ECO:0000256" key="12">
    <source>
        <dbReference type="ARBA" id="ARBA00038905"/>
    </source>
</evidence>
<dbReference type="GO" id="GO:0006260">
    <property type="term" value="P:DNA replication"/>
    <property type="evidence" value="ECO:0007669"/>
    <property type="project" value="UniProtKB-KW"/>
</dbReference>
<keyword evidence="9" id="KW-0234">DNA repair</keyword>
<gene>
    <name evidence="18" type="ORF">F0A17_13615</name>
</gene>
<dbReference type="Gene3D" id="3.90.79.10">
    <property type="entry name" value="Nucleoside Triphosphate Pyrophosphohydrolase"/>
    <property type="match status" value="1"/>
</dbReference>
<dbReference type="GO" id="GO:0035539">
    <property type="term" value="F:8-oxo-7,8-dihydrodeoxyguanosine triphosphate pyrophosphatase activity"/>
    <property type="evidence" value="ECO:0007669"/>
    <property type="project" value="UniProtKB-EC"/>
</dbReference>
<name>A0A7V7FY44_9GAMM</name>
<evidence type="ECO:0000256" key="9">
    <source>
        <dbReference type="ARBA" id="ARBA00023204"/>
    </source>
</evidence>
<dbReference type="GO" id="GO:0046872">
    <property type="term" value="F:metal ion binding"/>
    <property type="evidence" value="ECO:0007669"/>
    <property type="project" value="UniProtKB-KW"/>
</dbReference>
<evidence type="ECO:0000259" key="17">
    <source>
        <dbReference type="PROSITE" id="PS51462"/>
    </source>
</evidence>
<dbReference type="InterPro" id="IPR015797">
    <property type="entry name" value="NUDIX_hydrolase-like_dom_sf"/>
</dbReference>
<evidence type="ECO:0000256" key="6">
    <source>
        <dbReference type="ARBA" id="ARBA00022763"/>
    </source>
</evidence>
<evidence type="ECO:0000256" key="10">
    <source>
        <dbReference type="ARBA" id="ARBA00035861"/>
    </source>
</evidence>
<dbReference type="GO" id="GO:0008413">
    <property type="term" value="F:8-oxo-7,8-dihydroguanosine triphosphate pyrophosphatase activity"/>
    <property type="evidence" value="ECO:0007669"/>
    <property type="project" value="TreeGrafter"/>
</dbReference>
<dbReference type="GO" id="GO:0044715">
    <property type="term" value="F:8-oxo-dGDP phosphatase activity"/>
    <property type="evidence" value="ECO:0007669"/>
    <property type="project" value="TreeGrafter"/>
</dbReference>
<keyword evidence="3" id="KW-0515">Mutator protein</keyword>
<comment type="catalytic activity">
    <reaction evidence="11">
        <text>8-oxo-GTP + H2O = 8-oxo-GMP + diphosphate + H(+)</text>
        <dbReference type="Rhea" id="RHEA:67616"/>
        <dbReference type="ChEBI" id="CHEBI:15377"/>
        <dbReference type="ChEBI" id="CHEBI:15378"/>
        <dbReference type="ChEBI" id="CHEBI:33019"/>
        <dbReference type="ChEBI" id="CHEBI:143553"/>
        <dbReference type="ChEBI" id="CHEBI:145694"/>
    </reaction>
</comment>
<dbReference type="GO" id="GO:0006281">
    <property type="term" value="P:DNA repair"/>
    <property type="evidence" value="ECO:0007669"/>
    <property type="project" value="UniProtKB-KW"/>
</dbReference>
<keyword evidence="5" id="KW-0479">Metal-binding</keyword>
<dbReference type="InterPro" id="IPR020476">
    <property type="entry name" value="Nudix_hydrolase"/>
</dbReference>
<dbReference type="InterPro" id="IPR047127">
    <property type="entry name" value="MutT-like"/>
</dbReference>
<dbReference type="AlphaFoldDB" id="A0A7V7FY44"/>
<evidence type="ECO:0000313" key="18">
    <source>
        <dbReference type="EMBL" id="KAA0011159.1"/>
    </source>
</evidence>
<evidence type="ECO:0000256" key="4">
    <source>
        <dbReference type="ARBA" id="ARBA00022705"/>
    </source>
</evidence>
<dbReference type="EC" id="3.6.1.55" evidence="12"/>
<keyword evidence="6" id="KW-0227">DNA damage</keyword>
<dbReference type="InterPro" id="IPR000086">
    <property type="entry name" value="NUDIX_hydrolase_dom"/>
</dbReference>
<evidence type="ECO:0000313" key="19">
    <source>
        <dbReference type="Proteomes" id="UP000486760"/>
    </source>
</evidence>
<evidence type="ECO:0000256" key="11">
    <source>
        <dbReference type="ARBA" id="ARBA00036904"/>
    </source>
</evidence>
<keyword evidence="7 18" id="KW-0378">Hydrolase</keyword>
<evidence type="ECO:0000256" key="8">
    <source>
        <dbReference type="ARBA" id="ARBA00022842"/>
    </source>
</evidence>
<dbReference type="Pfam" id="PF00293">
    <property type="entry name" value="NUDIX"/>
    <property type="match status" value="1"/>
</dbReference>
<feature type="domain" description="Nudix hydrolase" evidence="17">
    <location>
        <begin position="1"/>
        <end position="125"/>
    </location>
</feature>
<dbReference type="PRINTS" id="PR00502">
    <property type="entry name" value="NUDIXFAMILY"/>
</dbReference>
<protein>
    <recommendedName>
        <fullName evidence="13">8-oxo-dGTP diphosphatase</fullName>
        <ecNumber evidence="12">3.6.1.55</ecNumber>
    </recommendedName>
    <alternativeName>
        <fullName evidence="16">7,8-dihydro-8-oxoguanine-triphosphatase</fullName>
    </alternativeName>
    <alternativeName>
        <fullName evidence="15">Mutator protein MutT</fullName>
    </alternativeName>
    <alternativeName>
        <fullName evidence="14">dGTP pyrophosphohydrolase</fullName>
    </alternativeName>
</protein>
<accession>A0A7V7FY44</accession>
<comment type="catalytic activity">
    <reaction evidence="10">
        <text>8-oxo-dGTP + H2O = 8-oxo-dGMP + diphosphate + H(+)</text>
        <dbReference type="Rhea" id="RHEA:31575"/>
        <dbReference type="ChEBI" id="CHEBI:15377"/>
        <dbReference type="ChEBI" id="CHEBI:15378"/>
        <dbReference type="ChEBI" id="CHEBI:33019"/>
        <dbReference type="ChEBI" id="CHEBI:63224"/>
        <dbReference type="ChEBI" id="CHEBI:77896"/>
        <dbReference type="EC" id="3.6.1.55"/>
    </reaction>
</comment>
<reference evidence="18 19" key="1">
    <citation type="submission" date="2019-08" db="EMBL/GenBank/DDBJ databases">
        <title>Bioinformatics analysis of the strain L3 and L5.</title>
        <authorList>
            <person name="Li X."/>
        </authorList>
    </citation>
    <scope>NUCLEOTIDE SEQUENCE [LARGE SCALE GENOMIC DNA]</scope>
    <source>
        <strain evidence="18 19">L5</strain>
    </source>
</reference>
<dbReference type="Proteomes" id="UP000486760">
    <property type="component" value="Unassembled WGS sequence"/>
</dbReference>
<keyword evidence="4" id="KW-0235">DNA replication</keyword>
<keyword evidence="19" id="KW-1185">Reference proteome</keyword>
<comment type="similarity">
    <text evidence="2">Belongs to the Nudix hydrolase family.</text>
</comment>
<dbReference type="SUPFAM" id="SSF55811">
    <property type="entry name" value="Nudix"/>
    <property type="match status" value="1"/>
</dbReference>
<evidence type="ECO:0000256" key="1">
    <source>
        <dbReference type="ARBA" id="ARBA00001946"/>
    </source>
</evidence>
<evidence type="ECO:0000256" key="5">
    <source>
        <dbReference type="ARBA" id="ARBA00022723"/>
    </source>
</evidence>
<evidence type="ECO:0000256" key="14">
    <source>
        <dbReference type="ARBA" id="ARBA00041592"/>
    </source>
</evidence>
<evidence type="ECO:0000256" key="13">
    <source>
        <dbReference type="ARBA" id="ARBA00040794"/>
    </source>
</evidence>
<dbReference type="PANTHER" id="PTHR47707:SF1">
    <property type="entry name" value="NUDIX HYDROLASE FAMILY PROTEIN"/>
    <property type="match status" value="1"/>
</dbReference>
<sequence>MKHVAAALAIRDGQILLARRAPGQSLAGLWEFPGGKQEPNETIQQCIEREIREELSLSCTAGKVLTESVYRYVGGAIKLIGVIVELDKSEPILSVHDCVTWAPIDKVLSFQLAPADIPIAKEVMHVAGPN</sequence>
<evidence type="ECO:0000256" key="3">
    <source>
        <dbReference type="ARBA" id="ARBA00022457"/>
    </source>
</evidence>
<keyword evidence="8" id="KW-0460">Magnesium</keyword>
<comment type="cofactor">
    <cofactor evidence="1">
        <name>Mg(2+)</name>
        <dbReference type="ChEBI" id="CHEBI:18420"/>
    </cofactor>
</comment>
<evidence type="ECO:0000256" key="16">
    <source>
        <dbReference type="ARBA" id="ARBA00042798"/>
    </source>
</evidence>
<evidence type="ECO:0000256" key="2">
    <source>
        <dbReference type="ARBA" id="ARBA00005582"/>
    </source>
</evidence>
<dbReference type="PROSITE" id="PS51462">
    <property type="entry name" value="NUDIX"/>
    <property type="match status" value="1"/>
</dbReference>
<comment type="caution">
    <text evidence="18">The sequence shown here is derived from an EMBL/GenBank/DDBJ whole genome shotgun (WGS) entry which is preliminary data.</text>
</comment>
<evidence type="ECO:0000256" key="15">
    <source>
        <dbReference type="ARBA" id="ARBA00041979"/>
    </source>
</evidence>
<proteinExistence type="inferred from homology"/>
<dbReference type="EMBL" id="VTPY01000005">
    <property type="protein sequence ID" value="KAA0011159.1"/>
    <property type="molecule type" value="Genomic_DNA"/>
</dbReference>
<evidence type="ECO:0000256" key="7">
    <source>
        <dbReference type="ARBA" id="ARBA00022801"/>
    </source>
</evidence>
<dbReference type="CDD" id="cd03425">
    <property type="entry name" value="NUDIX_MutT_NudA_like"/>
    <property type="match status" value="1"/>
</dbReference>